<protein>
    <submittedName>
        <fullName evidence="2">DNA primase</fullName>
    </submittedName>
</protein>
<accession>A0A2K1QCB3</accession>
<sequence>MPDLAPGSFYQSLHHRPYNQLAAFGVNGFTAGHLAALSYHGVKRVLIAFDRDEAGDKGAEEVAEQLAGAGIEAWRVRFPQGLDANAFALKSGNAEGVLGLALEQSVRMKSDAAVTSETVTGSHENPSSLAARPASQPVHQPDVIACETTPAGELLLRSGPRQWRVRGWQKNQLAEVMKVNVQVLDESTGAFHVDTFDMYHAKQRQAYVNTAASELACDAAVIKRECGRMLLALEQKQDEQRRMAEQESPASAVALSTDEETEALALLKSPDLAERIVSDLATCGVVGESTNLLTGYLAATSRKLERPLAVLIQSSSAAGKSSLMDAVLGLIPEEERVQYSAMTGQSLYYLGETSLRHKILAIAEEEGVRQAAYALKLLQSDGELKIASTGKDESSGELVTREYRVQGPVMLMLTTTASDVDEELLNRCLVLTVNESREQTQAIHAQQRRAQTLEGLLAQSEKGYLTRLHQNAQRLLRPLKVVNPYAEQLTFLSDKTRTRRDHMKYLTLIQAVALLHQYQRTVKRAAHRGQVIEYIEVRPSDIALANRLAHEVLGRTLDEMPPQTRKLLLLIQQMVQEMAQRQECLPSEVRFTRRDIRAWTNWSDSQLKHHCLRLSEMEYLLTHGGSRGHLLRYELLWDGGSGEESHLSGLLSVDEKAGDDEGGKRKFGPEESKSALSSGQVRDKFGPGKAASGQAGEGPAGEAVRLAENAVIREKKKTPLPPSPSSVSLPS</sequence>
<feature type="compositionally biased region" description="Basic and acidic residues" evidence="1">
    <location>
        <begin position="653"/>
        <end position="673"/>
    </location>
</feature>
<evidence type="ECO:0000256" key="1">
    <source>
        <dbReference type="SAM" id="MobiDB-lite"/>
    </source>
</evidence>
<dbReference type="Proteomes" id="UP000236345">
    <property type="component" value="Unassembled WGS sequence"/>
</dbReference>
<dbReference type="SUPFAM" id="SSF56731">
    <property type="entry name" value="DNA primase core"/>
    <property type="match status" value="1"/>
</dbReference>
<proteinExistence type="predicted"/>
<feature type="region of interest" description="Disordered" evidence="1">
    <location>
        <begin position="653"/>
        <end position="731"/>
    </location>
</feature>
<dbReference type="Gene3D" id="3.40.1360.10">
    <property type="match status" value="1"/>
</dbReference>
<organism evidence="2 3">
    <name type="scientific">Mixta theicola</name>
    <dbReference type="NCBI Taxonomy" id="1458355"/>
    <lineage>
        <taxon>Bacteria</taxon>
        <taxon>Pseudomonadati</taxon>
        <taxon>Pseudomonadota</taxon>
        <taxon>Gammaproteobacteria</taxon>
        <taxon>Enterobacterales</taxon>
        <taxon>Erwiniaceae</taxon>
        <taxon>Mixta</taxon>
    </lineage>
</organism>
<feature type="compositionally biased region" description="Polar residues" evidence="1">
    <location>
        <begin position="113"/>
        <end position="128"/>
    </location>
</feature>
<comment type="caution">
    <text evidence="2">The sequence shown here is derived from an EMBL/GenBank/DDBJ whole genome shotgun (WGS) entry which is preliminary data.</text>
</comment>
<dbReference type="OrthoDB" id="7465087at2"/>
<name>A0A2K1QCB3_9GAMM</name>
<feature type="region of interest" description="Disordered" evidence="1">
    <location>
        <begin position="113"/>
        <end position="138"/>
    </location>
</feature>
<dbReference type="Pfam" id="PF13155">
    <property type="entry name" value="Toprim_2"/>
    <property type="match status" value="1"/>
</dbReference>
<evidence type="ECO:0000313" key="2">
    <source>
        <dbReference type="EMBL" id="PNS12682.1"/>
    </source>
</evidence>
<reference evidence="3" key="1">
    <citation type="submission" date="2017-09" db="EMBL/GenBank/DDBJ databases">
        <authorList>
            <person name="Palmer M."/>
            <person name="Steenkamp E.T."/>
            <person name="Coetzee M.P."/>
            <person name="Avontuur J.R."/>
            <person name="Van Zyl E."/>
            <person name="Chan W.-Y."/>
            <person name="Blom J."/>
            <person name="Venter S.N."/>
        </authorList>
    </citation>
    <scope>NUCLEOTIDE SEQUENCE [LARGE SCALE GENOMIC DNA]</scope>
    <source>
        <strain evidence="3">QC88-366</strain>
    </source>
</reference>
<dbReference type="AlphaFoldDB" id="A0A2K1QCB3"/>
<gene>
    <name evidence="2" type="ORF">COO59_06085</name>
</gene>
<keyword evidence="3" id="KW-1185">Reference proteome</keyword>
<evidence type="ECO:0000313" key="3">
    <source>
        <dbReference type="Proteomes" id="UP000236345"/>
    </source>
</evidence>
<dbReference type="EMBL" id="NWUO01000003">
    <property type="protein sequence ID" value="PNS12682.1"/>
    <property type="molecule type" value="Genomic_DNA"/>
</dbReference>